<protein>
    <submittedName>
        <fullName evidence="4">SET domain-containing protein</fullName>
    </submittedName>
</protein>
<evidence type="ECO:0000313" key="4">
    <source>
        <dbReference type="WBParaSite" id="EVEC_0000476201-mRNA-1"/>
    </source>
</evidence>
<feature type="domain" description="DUF7808" evidence="1">
    <location>
        <begin position="5"/>
        <end position="134"/>
    </location>
</feature>
<organism evidence="4">
    <name type="scientific">Enterobius vermicularis</name>
    <name type="common">Human pinworm</name>
    <dbReference type="NCBI Taxonomy" id="51028"/>
    <lineage>
        <taxon>Eukaryota</taxon>
        <taxon>Metazoa</taxon>
        <taxon>Ecdysozoa</taxon>
        <taxon>Nematoda</taxon>
        <taxon>Chromadorea</taxon>
        <taxon>Rhabditida</taxon>
        <taxon>Spirurina</taxon>
        <taxon>Oxyuridomorpha</taxon>
        <taxon>Oxyuroidea</taxon>
        <taxon>Oxyuridae</taxon>
        <taxon>Enterobius</taxon>
    </lineage>
</organism>
<dbReference type="WBParaSite" id="EVEC_0000476201-mRNA-1">
    <property type="protein sequence ID" value="EVEC_0000476201-mRNA-1"/>
    <property type="gene ID" value="EVEC_0000476201"/>
</dbReference>
<dbReference type="AlphaFoldDB" id="A0A0N4V3W2"/>
<dbReference type="InterPro" id="IPR056710">
    <property type="entry name" value="DUF7808"/>
</dbReference>
<keyword evidence="3" id="KW-1185">Reference proteome</keyword>
<dbReference type="PANTHER" id="PTHR34493">
    <property type="entry name" value="PROTEIN CBG13422-RELATED"/>
    <property type="match status" value="1"/>
</dbReference>
<dbReference type="EMBL" id="UXUI01007866">
    <property type="protein sequence ID" value="VDD89719.1"/>
    <property type="molecule type" value="Genomic_DNA"/>
</dbReference>
<dbReference type="Proteomes" id="UP000274131">
    <property type="component" value="Unassembled WGS sequence"/>
</dbReference>
<dbReference type="Pfam" id="PF25096">
    <property type="entry name" value="DUF7808"/>
    <property type="match status" value="1"/>
</dbReference>
<evidence type="ECO:0000313" key="3">
    <source>
        <dbReference type="Proteomes" id="UP000274131"/>
    </source>
</evidence>
<evidence type="ECO:0000313" key="2">
    <source>
        <dbReference type="EMBL" id="VDD89719.1"/>
    </source>
</evidence>
<evidence type="ECO:0000259" key="1">
    <source>
        <dbReference type="Pfam" id="PF25096"/>
    </source>
</evidence>
<gene>
    <name evidence="2" type="ORF">EVEC_LOCUS4470</name>
</gene>
<reference evidence="4" key="1">
    <citation type="submission" date="2017-02" db="UniProtKB">
        <authorList>
            <consortium name="WormBaseParasite"/>
        </authorList>
    </citation>
    <scope>IDENTIFICATION</scope>
</reference>
<dbReference type="PANTHER" id="PTHR34493:SF4">
    <property type="entry name" value="PROTEIN CBG13422"/>
    <property type="match status" value="1"/>
</dbReference>
<sequence length="140" mass="16254">METVEFRQLVCDSTNRTAKADKTSCYLVVKDTEDEEPGRNAPVGDGCFTEFHGKEERIYCDLACPEAHTVFHSKSISNKVCFKFYTYQIERRGNDWYMWRSGKCLSSPQIFDFGCKFDRPFKEQFADDAAVFRSLRARKA</sequence>
<reference evidence="2 3" key="2">
    <citation type="submission" date="2018-10" db="EMBL/GenBank/DDBJ databases">
        <authorList>
            <consortium name="Pathogen Informatics"/>
        </authorList>
    </citation>
    <scope>NUCLEOTIDE SEQUENCE [LARGE SCALE GENOMIC DNA]</scope>
</reference>
<name>A0A0N4V3W2_ENTVE</name>
<dbReference type="OrthoDB" id="5834955at2759"/>
<accession>A0A0N4V3W2</accession>
<proteinExistence type="predicted"/>
<dbReference type="STRING" id="51028.A0A0N4V3W2"/>